<dbReference type="KEGG" id="fpp:FPB0191_01125"/>
<dbReference type="InterPro" id="IPR032126">
    <property type="entry name" value="LydA_holin"/>
</dbReference>
<accession>A0A0A7S097</accession>
<name>A0A0A7S097_FRIPE</name>
<feature type="transmembrane region" description="Helical" evidence="1">
    <location>
        <begin position="14"/>
        <end position="36"/>
    </location>
</feature>
<dbReference type="STRING" id="1267021.FPB0191_01125"/>
<keyword evidence="1" id="KW-1133">Transmembrane helix</keyword>
<dbReference type="Pfam" id="PF16083">
    <property type="entry name" value="Phage_holin_3_3"/>
    <property type="match status" value="1"/>
</dbReference>
<reference evidence="2 3" key="1">
    <citation type="journal article" date="2014" name="Appl. Environ. Microbiol.">
        <title>Gut symbionts from distinct hosts exhibit genotoxic activity via divergent colibactin biosynthetic pathways.</title>
        <authorList>
            <person name="Engel P."/>
            <person name="Vizcaino M.I."/>
            <person name="Crawford J.M."/>
        </authorList>
    </citation>
    <scope>NUCLEOTIDE SEQUENCE [LARGE SCALE GENOMIC DNA]</scope>
    <source>
        <strain evidence="2 3">PEB0191</strain>
    </source>
</reference>
<dbReference type="Proteomes" id="UP000030901">
    <property type="component" value="Chromosome"/>
</dbReference>
<dbReference type="HOGENOM" id="CLU_155267_0_0_6"/>
<dbReference type="EMBL" id="CP009056">
    <property type="protein sequence ID" value="AJA44949.1"/>
    <property type="molecule type" value="Genomic_DNA"/>
</dbReference>
<evidence type="ECO:0000256" key="1">
    <source>
        <dbReference type="SAM" id="Phobius"/>
    </source>
</evidence>
<dbReference type="AlphaFoldDB" id="A0A0A7S097"/>
<gene>
    <name evidence="2" type="ORF">FPB0191_01125</name>
</gene>
<evidence type="ECO:0000313" key="3">
    <source>
        <dbReference type="Proteomes" id="UP000030901"/>
    </source>
</evidence>
<evidence type="ECO:0000313" key="2">
    <source>
        <dbReference type="EMBL" id="AJA44949.1"/>
    </source>
</evidence>
<feature type="transmembrane region" description="Helical" evidence="1">
    <location>
        <begin position="48"/>
        <end position="70"/>
    </location>
</feature>
<protein>
    <recommendedName>
        <fullName evidence="4">Holin</fullName>
    </recommendedName>
</protein>
<proteinExistence type="predicted"/>
<sequence length="107" mass="11660">MKKKKMPIKDPNNINWTVVIYLFFITLLGSLASYCYHIMNGDTFRIGMLLAQILVSTFAGALVVLGASYFNLDFELAGGIAGLAGWSGATLIKALEERLIKKASGKD</sequence>
<dbReference type="RefSeq" id="WP_202965385.1">
    <property type="nucleotide sequence ID" value="NZ_CAMLJH010000008.1"/>
</dbReference>
<evidence type="ECO:0008006" key="4">
    <source>
        <dbReference type="Google" id="ProtNLM"/>
    </source>
</evidence>
<organism evidence="2 3">
    <name type="scientific">Frischella perrara</name>
    <dbReference type="NCBI Taxonomy" id="1267021"/>
    <lineage>
        <taxon>Bacteria</taxon>
        <taxon>Pseudomonadati</taxon>
        <taxon>Pseudomonadota</taxon>
        <taxon>Gammaproteobacteria</taxon>
        <taxon>Orbales</taxon>
        <taxon>Orbaceae</taxon>
        <taxon>Frischella</taxon>
    </lineage>
</organism>
<keyword evidence="1" id="KW-0472">Membrane</keyword>
<keyword evidence="1" id="KW-0812">Transmembrane</keyword>
<keyword evidence="3" id="KW-1185">Reference proteome</keyword>